<accession>A0A915K1V4</accession>
<protein>
    <submittedName>
        <fullName evidence="2">Uncharacterized protein</fullName>
    </submittedName>
</protein>
<proteinExistence type="predicted"/>
<dbReference type="Proteomes" id="UP000887565">
    <property type="component" value="Unplaced"/>
</dbReference>
<reference evidence="2" key="1">
    <citation type="submission" date="2022-11" db="UniProtKB">
        <authorList>
            <consortium name="WormBaseParasite"/>
        </authorList>
    </citation>
    <scope>IDENTIFICATION</scope>
</reference>
<keyword evidence="1" id="KW-1185">Reference proteome</keyword>
<dbReference type="AlphaFoldDB" id="A0A915K1V4"/>
<dbReference type="WBParaSite" id="nRc.2.0.1.t32299-RA">
    <property type="protein sequence ID" value="nRc.2.0.1.t32299-RA"/>
    <property type="gene ID" value="nRc.2.0.1.g32299"/>
</dbReference>
<sequence length="116" mass="13450">MESKWRKIRWDDFTSRTQVDANAVQKSNDFVKQFTFFVNVLTRNEKSVERMSNGISDQGFLRAAGMHGAQMGLLKYHHASAVDSLPEIKRNKIFELQSRMMFGLGQRDDVFNQQTC</sequence>
<name>A0A915K1V4_ROMCU</name>
<organism evidence="1 2">
    <name type="scientific">Romanomermis culicivorax</name>
    <name type="common">Nematode worm</name>
    <dbReference type="NCBI Taxonomy" id="13658"/>
    <lineage>
        <taxon>Eukaryota</taxon>
        <taxon>Metazoa</taxon>
        <taxon>Ecdysozoa</taxon>
        <taxon>Nematoda</taxon>
        <taxon>Enoplea</taxon>
        <taxon>Dorylaimia</taxon>
        <taxon>Mermithida</taxon>
        <taxon>Mermithoidea</taxon>
        <taxon>Mermithidae</taxon>
        <taxon>Romanomermis</taxon>
    </lineage>
</organism>
<evidence type="ECO:0000313" key="1">
    <source>
        <dbReference type="Proteomes" id="UP000887565"/>
    </source>
</evidence>
<evidence type="ECO:0000313" key="2">
    <source>
        <dbReference type="WBParaSite" id="nRc.2.0.1.t32299-RA"/>
    </source>
</evidence>